<dbReference type="AlphaFoldDB" id="A0A8H6IF66"/>
<dbReference type="Proteomes" id="UP000521943">
    <property type="component" value="Unassembled WGS sequence"/>
</dbReference>
<dbReference type="Pfam" id="PF07699">
    <property type="entry name" value="Ephrin_rec_like"/>
    <property type="match status" value="1"/>
</dbReference>
<evidence type="ECO:0000256" key="1">
    <source>
        <dbReference type="SAM" id="SignalP"/>
    </source>
</evidence>
<reference evidence="4 5" key="1">
    <citation type="submission" date="2020-07" db="EMBL/GenBank/DDBJ databases">
        <title>Comparative genomics of pyrophilous fungi reveals a link between fire events and developmental genes.</title>
        <authorList>
            <consortium name="DOE Joint Genome Institute"/>
            <person name="Steindorff A.S."/>
            <person name="Carver A."/>
            <person name="Calhoun S."/>
            <person name="Stillman K."/>
            <person name="Liu H."/>
            <person name="Lipzen A."/>
            <person name="Pangilinan J."/>
            <person name="Labutti K."/>
            <person name="Bruns T.D."/>
            <person name="Grigoriev I.V."/>
        </authorList>
    </citation>
    <scope>NUCLEOTIDE SEQUENCE [LARGE SCALE GENOMIC DNA]</scope>
    <source>
        <strain evidence="4 5">CBS 144469</strain>
    </source>
</reference>
<dbReference type="SUPFAM" id="SSF57184">
    <property type="entry name" value="Growth factor receptor domain"/>
    <property type="match status" value="1"/>
</dbReference>
<evidence type="ECO:0000313" key="4">
    <source>
        <dbReference type="EMBL" id="KAF6763193.1"/>
    </source>
</evidence>
<sequence>MHFSKLVVFLVLSASAHTSLSHKQRRVDRRNKIKLAMRGSDTRCLAGTYSATGNAPCTSCAPGTYSKEYGQTRCIQARAGYYVPTAGQTTETACKAGTYNSNPGMTGCSTCPPGYMCPNDSLSMPQQCSPGRYSKGGEKECPKCPAGYFNNIHKATDCCQCAAGWFNGNAGNTNCQMCSNQYPYSNPGTPAQNQCTAKPGAWAPSKTCQQGTNGDCPASFPRPSAIPRRHLKPKPKCKVNEKACPIFSSLQVVRYACLDVQSNLESCGDCITYAFDGRPSRTGGRDCSAIPFVNEVSCSGGHCDIRSCQPGYIVSLDGSSCVLAFQL</sequence>
<gene>
    <name evidence="4" type="ORF">DFP72DRAFT_986910</name>
</gene>
<dbReference type="OrthoDB" id="439917at2759"/>
<evidence type="ECO:0000259" key="2">
    <source>
        <dbReference type="Pfam" id="PF07699"/>
    </source>
</evidence>
<dbReference type="PANTHER" id="PTHR46967:SF1">
    <property type="entry name" value="KERATIN-ASSOCIATED PROTEIN 16-1-LIKE"/>
    <property type="match status" value="1"/>
</dbReference>
<feature type="domain" description="Protein CPL1-like" evidence="3">
    <location>
        <begin position="255"/>
        <end position="322"/>
    </location>
</feature>
<dbReference type="Gene3D" id="2.10.50.10">
    <property type="entry name" value="Tumor Necrosis Factor Receptor, subunit A, domain 2"/>
    <property type="match status" value="2"/>
</dbReference>
<organism evidence="4 5">
    <name type="scientific">Ephemerocybe angulata</name>
    <dbReference type="NCBI Taxonomy" id="980116"/>
    <lineage>
        <taxon>Eukaryota</taxon>
        <taxon>Fungi</taxon>
        <taxon>Dikarya</taxon>
        <taxon>Basidiomycota</taxon>
        <taxon>Agaricomycotina</taxon>
        <taxon>Agaricomycetes</taxon>
        <taxon>Agaricomycetidae</taxon>
        <taxon>Agaricales</taxon>
        <taxon>Agaricineae</taxon>
        <taxon>Psathyrellaceae</taxon>
        <taxon>Ephemerocybe</taxon>
    </lineage>
</organism>
<name>A0A8H6IF66_9AGAR</name>
<dbReference type="InterPro" id="IPR011641">
    <property type="entry name" value="Tyr-kin_ephrin_A/B_rcpt-like"/>
</dbReference>
<comment type="caution">
    <text evidence="4">The sequence shown here is derived from an EMBL/GenBank/DDBJ whole genome shotgun (WGS) entry which is preliminary data.</text>
</comment>
<feature type="chain" id="PRO_5034970515" description="Tyrosine-protein kinase ephrin type A/B receptor-like domain-containing protein" evidence="1">
    <location>
        <begin position="22"/>
        <end position="327"/>
    </location>
</feature>
<dbReference type="InterPro" id="IPR009030">
    <property type="entry name" value="Growth_fac_rcpt_cys_sf"/>
</dbReference>
<dbReference type="SMART" id="SM01411">
    <property type="entry name" value="Ephrin_rec_like"/>
    <property type="match status" value="3"/>
</dbReference>
<dbReference type="PANTHER" id="PTHR46967">
    <property type="entry name" value="INSULIN-LIKE GROWTH FACTOR BINDING PROTEIN,N-TERMINAL"/>
    <property type="match status" value="1"/>
</dbReference>
<evidence type="ECO:0008006" key="6">
    <source>
        <dbReference type="Google" id="ProtNLM"/>
    </source>
</evidence>
<evidence type="ECO:0000259" key="3">
    <source>
        <dbReference type="Pfam" id="PF21671"/>
    </source>
</evidence>
<keyword evidence="1" id="KW-0732">Signal</keyword>
<dbReference type="InterPro" id="IPR048661">
    <property type="entry name" value="CPL1-like"/>
</dbReference>
<proteinExistence type="predicted"/>
<protein>
    <recommendedName>
        <fullName evidence="6">Tyrosine-protein kinase ephrin type A/B receptor-like domain-containing protein</fullName>
    </recommendedName>
</protein>
<feature type="domain" description="Tyrosine-protein kinase ephrin type A/B receptor-like" evidence="2">
    <location>
        <begin position="47"/>
        <end position="75"/>
    </location>
</feature>
<dbReference type="Pfam" id="PF21671">
    <property type="entry name" value="CPL1-like"/>
    <property type="match status" value="1"/>
</dbReference>
<evidence type="ECO:0000313" key="5">
    <source>
        <dbReference type="Proteomes" id="UP000521943"/>
    </source>
</evidence>
<keyword evidence="5" id="KW-1185">Reference proteome</keyword>
<dbReference type="EMBL" id="JACGCI010000006">
    <property type="protein sequence ID" value="KAF6763193.1"/>
    <property type="molecule type" value="Genomic_DNA"/>
</dbReference>
<feature type="signal peptide" evidence="1">
    <location>
        <begin position="1"/>
        <end position="21"/>
    </location>
</feature>
<accession>A0A8H6IF66</accession>